<accession>A0A409VUB7</accession>
<dbReference type="GO" id="GO:0020037">
    <property type="term" value="F:heme binding"/>
    <property type="evidence" value="ECO:0007669"/>
    <property type="project" value="InterPro"/>
</dbReference>
<keyword evidence="8 10" id="KW-0503">Monooxygenase</keyword>
<evidence type="ECO:0000256" key="4">
    <source>
        <dbReference type="ARBA" id="ARBA00022617"/>
    </source>
</evidence>
<dbReference type="PRINTS" id="PR00385">
    <property type="entry name" value="P450"/>
</dbReference>
<dbReference type="InterPro" id="IPR050364">
    <property type="entry name" value="Cytochrome_P450_fung"/>
</dbReference>
<dbReference type="InterPro" id="IPR036396">
    <property type="entry name" value="Cyt_P450_sf"/>
</dbReference>
<evidence type="ECO:0000256" key="7">
    <source>
        <dbReference type="ARBA" id="ARBA00023004"/>
    </source>
</evidence>
<evidence type="ECO:0000256" key="6">
    <source>
        <dbReference type="ARBA" id="ARBA00023002"/>
    </source>
</evidence>
<dbReference type="CDD" id="cd11065">
    <property type="entry name" value="CYP64-like"/>
    <property type="match status" value="1"/>
</dbReference>
<keyword evidence="4 9" id="KW-0349">Heme</keyword>
<evidence type="ECO:0000256" key="3">
    <source>
        <dbReference type="ARBA" id="ARBA00010617"/>
    </source>
</evidence>
<gene>
    <name evidence="11" type="ORF">CVT25_005489</name>
</gene>
<keyword evidence="5 9" id="KW-0479">Metal-binding</keyword>
<dbReference type="InterPro" id="IPR002401">
    <property type="entry name" value="Cyt_P450_E_grp-I"/>
</dbReference>
<dbReference type="STRING" id="93625.A0A409VUB7"/>
<feature type="binding site" description="axial binding residue" evidence="9">
    <location>
        <position position="476"/>
    </location>
    <ligand>
        <name>heme</name>
        <dbReference type="ChEBI" id="CHEBI:30413"/>
    </ligand>
    <ligandPart>
        <name>Fe</name>
        <dbReference type="ChEBI" id="CHEBI:18248"/>
    </ligandPart>
</feature>
<dbReference type="PANTHER" id="PTHR46300:SF7">
    <property type="entry name" value="P450, PUTATIVE (EUROFUNG)-RELATED"/>
    <property type="match status" value="1"/>
</dbReference>
<dbReference type="PROSITE" id="PS00086">
    <property type="entry name" value="CYTOCHROME_P450"/>
    <property type="match status" value="1"/>
</dbReference>
<dbReference type="GO" id="GO:0016705">
    <property type="term" value="F:oxidoreductase activity, acting on paired donors, with incorporation or reduction of molecular oxygen"/>
    <property type="evidence" value="ECO:0007669"/>
    <property type="project" value="InterPro"/>
</dbReference>
<evidence type="ECO:0000256" key="1">
    <source>
        <dbReference type="ARBA" id="ARBA00001971"/>
    </source>
</evidence>
<dbReference type="PANTHER" id="PTHR46300">
    <property type="entry name" value="P450, PUTATIVE (EUROFUNG)-RELATED-RELATED"/>
    <property type="match status" value="1"/>
</dbReference>
<dbReference type="Proteomes" id="UP000283269">
    <property type="component" value="Unassembled WGS sequence"/>
</dbReference>
<evidence type="ECO:0000313" key="12">
    <source>
        <dbReference type="Proteomes" id="UP000283269"/>
    </source>
</evidence>
<dbReference type="Pfam" id="PF00067">
    <property type="entry name" value="p450"/>
    <property type="match status" value="1"/>
</dbReference>
<reference evidence="11 12" key="1">
    <citation type="journal article" date="2018" name="Evol. Lett.">
        <title>Horizontal gene cluster transfer increased hallucinogenic mushroom diversity.</title>
        <authorList>
            <person name="Reynolds H.T."/>
            <person name="Vijayakumar V."/>
            <person name="Gluck-Thaler E."/>
            <person name="Korotkin H.B."/>
            <person name="Matheny P.B."/>
            <person name="Slot J.C."/>
        </authorList>
    </citation>
    <scope>NUCLEOTIDE SEQUENCE [LARGE SCALE GENOMIC DNA]</scope>
    <source>
        <strain evidence="11 12">2631</strain>
    </source>
</reference>
<evidence type="ECO:0000256" key="5">
    <source>
        <dbReference type="ARBA" id="ARBA00022723"/>
    </source>
</evidence>
<evidence type="ECO:0000256" key="2">
    <source>
        <dbReference type="ARBA" id="ARBA00005179"/>
    </source>
</evidence>
<dbReference type="Gene3D" id="1.10.630.10">
    <property type="entry name" value="Cytochrome P450"/>
    <property type="match status" value="1"/>
</dbReference>
<evidence type="ECO:0008006" key="13">
    <source>
        <dbReference type="Google" id="ProtNLM"/>
    </source>
</evidence>
<keyword evidence="7 9" id="KW-0408">Iron</keyword>
<sequence>MSTFITSVASLLVAYIVGKLMVARRERRNFPPGPKGLPLIGNALDFPTVNLGPEYVQWGQRYNSLSKYLVLTAKLNPTGDILHASAFGTHVIIINNRQIADELFERRAVKYSDRPYSPTIDLAGMSSYNLGVMRYGEKWRIGRKFALQVFRQASTSPNNFSAAIITGVHQALKGLLHSPERLWDHNKIVCVFDNRLPALFVGFRLSISIPMSSMYGYDAKSVSDPCITAADASFTINMELASPGGSFINILPALRFIPPWFPGAFSRRKAETARKLTDEMVSIPLEFTKARVAQGDARPSVVADLLERKNTVGVSEEEEAALLSVAPTAYAAGSDTTQSSTGTFLYLMVSNPDVQRKAQAEIDSILGSKRLPGYEDRPSMPYVEAIYREVLRWRPPGSIGFPHSTTEDDVYDGYFIPKAKLQWIERADSIFYRAMTHDETKYPDPMAFKPERFINPDGSLNDDDRIMAFGFGRRVCVGKHVASATVRPISILAVFNLEKARDQSGTVIEVNGEYYEFGLISLLSITLHDSRKKPFKCSILPRSEAARQLVEQVSA</sequence>
<protein>
    <recommendedName>
        <fullName evidence="13">Cytochrome P450</fullName>
    </recommendedName>
</protein>
<comment type="pathway">
    <text evidence="2">Secondary metabolite biosynthesis.</text>
</comment>
<dbReference type="InParanoid" id="A0A409VUB7"/>
<dbReference type="PRINTS" id="PR00463">
    <property type="entry name" value="EP450I"/>
</dbReference>
<dbReference type="SUPFAM" id="SSF48264">
    <property type="entry name" value="Cytochrome P450"/>
    <property type="match status" value="1"/>
</dbReference>
<comment type="cofactor">
    <cofactor evidence="1 9">
        <name>heme</name>
        <dbReference type="ChEBI" id="CHEBI:30413"/>
    </cofactor>
</comment>
<comment type="similarity">
    <text evidence="3 10">Belongs to the cytochrome P450 family.</text>
</comment>
<comment type="caution">
    <text evidence="11">The sequence shown here is derived from an EMBL/GenBank/DDBJ whole genome shotgun (WGS) entry which is preliminary data.</text>
</comment>
<dbReference type="EMBL" id="NHYD01003922">
    <property type="protein sequence ID" value="PPQ69848.1"/>
    <property type="molecule type" value="Genomic_DNA"/>
</dbReference>
<dbReference type="GO" id="GO:0005506">
    <property type="term" value="F:iron ion binding"/>
    <property type="evidence" value="ECO:0007669"/>
    <property type="project" value="InterPro"/>
</dbReference>
<dbReference type="AlphaFoldDB" id="A0A409VUB7"/>
<proteinExistence type="inferred from homology"/>
<keyword evidence="12" id="KW-1185">Reference proteome</keyword>
<name>A0A409VUB7_PSICY</name>
<dbReference type="InterPro" id="IPR017972">
    <property type="entry name" value="Cyt_P450_CS"/>
</dbReference>
<dbReference type="OrthoDB" id="1103324at2759"/>
<evidence type="ECO:0000256" key="8">
    <source>
        <dbReference type="ARBA" id="ARBA00023033"/>
    </source>
</evidence>
<dbReference type="GO" id="GO:0004497">
    <property type="term" value="F:monooxygenase activity"/>
    <property type="evidence" value="ECO:0007669"/>
    <property type="project" value="UniProtKB-KW"/>
</dbReference>
<dbReference type="InterPro" id="IPR001128">
    <property type="entry name" value="Cyt_P450"/>
</dbReference>
<evidence type="ECO:0000313" key="11">
    <source>
        <dbReference type="EMBL" id="PPQ69848.1"/>
    </source>
</evidence>
<evidence type="ECO:0000256" key="9">
    <source>
        <dbReference type="PIRSR" id="PIRSR602401-1"/>
    </source>
</evidence>
<evidence type="ECO:0000256" key="10">
    <source>
        <dbReference type="RuleBase" id="RU000461"/>
    </source>
</evidence>
<keyword evidence="6 10" id="KW-0560">Oxidoreductase</keyword>
<organism evidence="11 12">
    <name type="scientific">Psilocybe cyanescens</name>
    <dbReference type="NCBI Taxonomy" id="93625"/>
    <lineage>
        <taxon>Eukaryota</taxon>
        <taxon>Fungi</taxon>
        <taxon>Dikarya</taxon>
        <taxon>Basidiomycota</taxon>
        <taxon>Agaricomycotina</taxon>
        <taxon>Agaricomycetes</taxon>
        <taxon>Agaricomycetidae</taxon>
        <taxon>Agaricales</taxon>
        <taxon>Agaricineae</taxon>
        <taxon>Strophariaceae</taxon>
        <taxon>Psilocybe</taxon>
    </lineage>
</organism>